<evidence type="ECO:0000256" key="1">
    <source>
        <dbReference type="SAM" id="Phobius"/>
    </source>
</evidence>
<feature type="transmembrane region" description="Helical" evidence="1">
    <location>
        <begin position="112"/>
        <end position="131"/>
    </location>
</feature>
<keyword evidence="1" id="KW-0472">Membrane</keyword>
<evidence type="ECO:0000259" key="2">
    <source>
        <dbReference type="Pfam" id="PF11141"/>
    </source>
</evidence>
<dbReference type="STRING" id="287099.SAMN05660413_01953"/>
<dbReference type="RefSeq" id="WP_093408937.1">
    <property type="nucleotide sequence ID" value="NZ_FOVL01000011.1"/>
</dbReference>
<name>A0A1I5AN91_9FLAO</name>
<evidence type="ECO:0000313" key="3">
    <source>
        <dbReference type="EMBL" id="SFN63842.1"/>
    </source>
</evidence>
<protein>
    <recommendedName>
        <fullName evidence="2">DUF2914 domain-containing protein</fullName>
    </recommendedName>
</protein>
<feature type="transmembrane region" description="Helical" evidence="1">
    <location>
        <begin position="143"/>
        <end position="161"/>
    </location>
</feature>
<proteinExistence type="predicted"/>
<sequence length="371" mass="43658">MKRALVRYRNSDFGKTVIRNQKYAPILFFMGGFIFDTMTLGRIDRVYDTVVLCSHMILLSITLYLFNIADDGKWKNTFIGRYSEYFPLAIQFFFGALSSAFVIYFFRSVSLSKTMVFFILLVILLFANEFLKKKISNKYLQFSVYFFISFTFFTFMVPTLIREMSTFIFILSGLVSLPFTLALILFIYTSSPSTRAEISLKKLISVILSIYLVINVFYYFNLIPPVPLAMETGLVAHDVQKKNNKYIVTYESNEWYIFWRTHNINFHRQADERVYVFTSVFAPTDIKKPIFHRWQWYNPETRSWEITEDIGFEVTGGRDRGFRGYTYKNNLTEGKWKVHIITKEELFLGVVDFVVKNTSEPNIKGIEKKSF</sequence>
<dbReference type="Pfam" id="PF11141">
    <property type="entry name" value="DUF2914"/>
    <property type="match status" value="1"/>
</dbReference>
<feature type="domain" description="DUF2914" evidence="2">
    <location>
        <begin position="288"/>
        <end position="355"/>
    </location>
</feature>
<feature type="transmembrane region" description="Helical" evidence="1">
    <location>
        <begin position="49"/>
        <end position="66"/>
    </location>
</feature>
<dbReference type="AlphaFoldDB" id="A0A1I5AN91"/>
<gene>
    <name evidence="3" type="ORF">SAMN05660413_01953</name>
</gene>
<feature type="transmembrane region" description="Helical" evidence="1">
    <location>
        <begin position="167"/>
        <end position="188"/>
    </location>
</feature>
<dbReference type="EMBL" id="FOVL01000011">
    <property type="protein sequence ID" value="SFN63842.1"/>
    <property type="molecule type" value="Genomic_DNA"/>
</dbReference>
<keyword evidence="4" id="KW-1185">Reference proteome</keyword>
<dbReference type="InterPro" id="IPR022606">
    <property type="entry name" value="DUF2914"/>
</dbReference>
<evidence type="ECO:0000313" key="4">
    <source>
        <dbReference type="Proteomes" id="UP000199153"/>
    </source>
</evidence>
<dbReference type="OrthoDB" id="9779877at2"/>
<accession>A0A1I5AN91</accession>
<feature type="transmembrane region" description="Helical" evidence="1">
    <location>
        <begin position="23"/>
        <end position="43"/>
    </location>
</feature>
<dbReference type="Proteomes" id="UP000199153">
    <property type="component" value="Unassembled WGS sequence"/>
</dbReference>
<keyword evidence="1" id="KW-1133">Transmembrane helix</keyword>
<organism evidence="3 4">
    <name type="scientific">Salegentibacter flavus</name>
    <dbReference type="NCBI Taxonomy" id="287099"/>
    <lineage>
        <taxon>Bacteria</taxon>
        <taxon>Pseudomonadati</taxon>
        <taxon>Bacteroidota</taxon>
        <taxon>Flavobacteriia</taxon>
        <taxon>Flavobacteriales</taxon>
        <taxon>Flavobacteriaceae</taxon>
        <taxon>Salegentibacter</taxon>
    </lineage>
</organism>
<feature type="transmembrane region" description="Helical" evidence="1">
    <location>
        <begin position="200"/>
        <end position="220"/>
    </location>
</feature>
<feature type="transmembrane region" description="Helical" evidence="1">
    <location>
        <begin position="86"/>
        <end position="106"/>
    </location>
</feature>
<keyword evidence="1" id="KW-0812">Transmembrane</keyword>
<reference evidence="3 4" key="1">
    <citation type="submission" date="2016-10" db="EMBL/GenBank/DDBJ databases">
        <authorList>
            <person name="de Groot N.N."/>
        </authorList>
    </citation>
    <scope>NUCLEOTIDE SEQUENCE [LARGE SCALE GENOMIC DNA]</scope>
    <source>
        <strain evidence="3 4">DSM 17794</strain>
    </source>
</reference>